<organism evidence="3 4">
    <name type="scientific">Actinacidiphila yanglinensis</name>
    <dbReference type="NCBI Taxonomy" id="310779"/>
    <lineage>
        <taxon>Bacteria</taxon>
        <taxon>Bacillati</taxon>
        <taxon>Actinomycetota</taxon>
        <taxon>Actinomycetes</taxon>
        <taxon>Kitasatosporales</taxon>
        <taxon>Streptomycetaceae</taxon>
        <taxon>Actinacidiphila</taxon>
    </lineage>
</organism>
<feature type="transmembrane region" description="Helical" evidence="2">
    <location>
        <begin position="133"/>
        <end position="151"/>
    </location>
</feature>
<feature type="transmembrane region" description="Helical" evidence="2">
    <location>
        <begin position="71"/>
        <end position="95"/>
    </location>
</feature>
<evidence type="ECO:0000313" key="4">
    <source>
        <dbReference type="Proteomes" id="UP000236754"/>
    </source>
</evidence>
<feature type="compositionally biased region" description="Gly residues" evidence="1">
    <location>
        <begin position="1"/>
        <end position="16"/>
    </location>
</feature>
<keyword evidence="2" id="KW-0472">Membrane</keyword>
<feature type="transmembrane region" description="Helical" evidence="2">
    <location>
        <begin position="107"/>
        <end position="127"/>
    </location>
</feature>
<feature type="transmembrane region" description="Helical" evidence="2">
    <location>
        <begin position="171"/>
        <end position="190"/>
    </location>
</feature>
<keyword evidence="4" id="KW-1185">Reference proteome</keyword>
<feature type="region of interest" description="Disordered" evidence="1">
    <location>
        <begin position="1"/>
        <end position="33"/>
    </location>
</feature>
<protein>
    <submittedName>
        <fullName evidence="3">Uncharacterized membrane-anchored protein</fullName>
    </submittedName>
</protein>
<dbReference type="AlphaFoldDB" id="A0A1H5YXV0"/>
<accession>A0A1H5YXV0</accession>
<keyword evidence="2" id="KW-0812">Transmembrane</keyword>
<dbReference type="Pfam" id="PF03988">
    <property type="entry name" value="DUF347"/>
    <property type="match status" value="4"/>
</dbReference>
<dbReference type="InterPro" id="IPR007136">
    <property type="entry name" value="DUF347"/>
</dbReference>
<keyword evidence="2" id="KW-1133">Transmembrane helix</keyword>
<feature type="transmembrane region" description="Helical" evidence="2">
    <location>
        <begin position="254"/>
        <end position="278"/>
    </location>
</feature>
<dbReference type="EMBL" id="FNVU01000004">
    <property type="protein sequence ID" value="SEG28672.1"/>
    <property type="molecule type" value="Genomic_DNA"/>
</dbReference>
<dbReference type="Proteomes" id="UP000236754">
    <property type="component" value="Unassembled WGS sequence"/>
</dbReference>
<dbReference type="RefSeq" id="WP_407642819.1">
    <property type="nucleotide sequence ID" value="NZ_FNVU01000004.1"/>
</dbReference>
<feature type="transmembrane region" description="Helical" evidence="2">
    <location>
        <begin position="196"/>
        <end position="217"/>
    </location>
</feature>
<sequence>MEQPGHHGGGAVGTEVGGAAPARHRRPAGNASGGAAGAVSGAALSKVPEVTALFWVTKVLTTGMGETTSDFLARVLGPVGAGAIGLFGLVGLLMLQFRAPRYSAWTYWSAIVMVSVFGTMAADVVHVVAGVPYAVSTVAFAVILTVVLVAWYRSEGTLSIHSIRTRRRERFYWGTVLATFALGTAVGDLTAGGLHLGYFSSGVMFAALIAVPAIAGLGFRLNAVATFWAAYVLTRPLGASFADWMGASREHGGLGWGTGPVSLVLAVLIAALVTWLAARERAERAAAAEMALSAP</sequence>
<proteinExistence type="predicted"/>
<gene>
    <name evidence="3" type="ORF">SAMN05216223_104196</name>
</gene>
<reference evidence="3 4" key="1">
    <citation type="submission" date="2016-10" db="EMBL/GenBank/DDBJ databases">
        <authorList>
            <person name="de Groot N.N."/>
        </authorList>
    </citation>
    <scope>NUCLEOTIDE SEQUENCE [LARGE SCALE GENOMIC DNA]</scope>
    <source>
        <strain evidence="3 4">CGMCC 4.2023</strain>
    </source>
</reference>
<evidence type="ECO:0000313" key="3">
    <source>
        <dbReference type="EMBL" id="SEG28672.1"/>
    </source>
</evidence>
<evidence type="ECO:0000256" key="2">
    <source>
        <dbReference type="SAM" id="Phobius"/>
    </source>
</evidence>
<evidence type="ECO:0000256" key="1">
    <source>
        <dbReference type="SAM" id="MobiDB-lite"/>
    </source>
</evidence>
<name>A0A1H5YXV0_9ACTN</name>
<feature type="transmembrane region" description="Helical" evidence="2">
    <location>
        <begin position="224"/>
        <end position="242"/>
    </location>
</feature>